<evidence type="ECO:0000256" key="8">
    <source>
        <dbReference type="ARBA" id="ARBA00023053"/>
    </source>
</evidence>
<keyword evidence="8" id="KW-0915">Sodium</keyword>
<keyword evidence="11" id="KW-0325">Glycoprotein</keyword>
<evidence type="ECO:0000313" key="16">
    <source>
        <dbReference type="Proteomes" id="UP000250572"/>
    </source>
</evidence>
<dbReference type="Gene3D" id="1.20.1730.10">
    <property type="entry name" value="Sodium/glucose cotransporter"/>
    <property type="match status" value="1"/>
</dbReference>
<evidence type="ECO:0000256" key="5">
    <source>
        <dbReference type="ARBA" id="ARBA00022692"/>
    </source>
</evidence>
<keyword evidence="6" id="KW-0769">Symport</keyword>
<dbReference type="Pfam" id="PF00474">
    <property type="entry name" value="SSF"/>
    <property type="match status" value="1"/>
</dbReference>
<evidence type="ECO:0000256" key="9">
    <source>
        <dbReference type="ARBA" id="ARBA00023065"/>
    </source>
</evidence>
<comment type="caution">
    <text evidence="15">The sequence shown here is derived from an EMBL/GenBank/DDBJ whole genome shotgun (WGS) entry which is preliminary data.</text>
</comment>
<evidence type="ECO:0000256" key="12">
    <source>
        <dbReference type="ARBA" id="ARBA00023201"/>
    </source>
</evidence>
<keyword evidence="4" id="KW-1003">Cell membrane</keyword>
<accession>A0A315VU48</accession>
<dbReference type="EMBL" id="NHOQ01001156">
    <property type="protein sequence ID" value="PWA26729.1"/>
    <property type="molecule type" value="Genomic_DNA"/>
</dbReference>
<sequence>SITSYLTPPVAAVFLLGMFCKRINEAGAFFGLTIGLLIGLSRMITEFIYGTGSCVNPTNCPTIICGVHYLYFGMILFLVSCILIVGISLMTKPIDDKHLYRLCWSLRNRTEERVDIDPDDWIEDHDDDDDGSKTDVA</sequence>
<keyword evidence="3" id="KW-0813">Transport</keyword>
<dbReference type="InterPro" id="IPR001734">
    <property type="entry name" value="Na/solute_symporter"/>
</dbReference>
<evidence type="ECO:0000256" key="2">
    <source>
        <dbReference type="ARBA" id="ARBA00006434"/>
    </source>
</evidence>
<keyword evidence="12" id="KW-0739">Sodium transport</keyword>
<name>A0A315VU48_GAMAF</name>
<dbReference type="PANTHER" id="PTHR11819">
    <property type="entry name" value="SOLUTE CARRIER FAMILY 5"/>
    <property type="match status" value="1"/>
</dbReference>
<gene>
    <name evidence="15" type="ORF">CCH79_00000822</name>
</gene>
<keyword evidence="10 14" id="KW-0472">Membrane</keyword>
<evidence type="ECO:0000256" key="7">
    <source>
        <dbReference type="ARBA" id="ARBA00022989"/>
    </source>
</evidence>
<evidence type="ECO:0000256" key="4">
    <source>
        <dbReference type="ARBA" id="ARBA00022475"/>
    </source>
</evidence>
<keyword evidence="9" id="KW-0406">Ion transport</keyword>
<comment type="similarity">
    <text evidence="2 13">Belongs to the sodium:solute symporter (SSF) (TC 2.A.21) family.</text>
</comment>
<evidence type="ECO:0000256" key="11">
    <source>
        <dbReference type="ARBA" id="ARBA00023180"/>
    </source>
</evidence>
<protein>
    <submittedName>
        <fullName evidence="15">Uncharacterized protein</fullName>
    </submittedName>
</protein>
<evidence type="ECO:0000256" key="13">
    <source>
        <dbReference type="RuleBase" id="RU362091"/>
    </source>
</evidence>
<evidence type="ECO:0000313" key="15">
    <source>
        <dbReference type="EMBL" id="PWA26729.1"/>
    </source>
</evidence>
<keyword evidence="16" id="KW-1185">Reference proteome</keyword>
<feature type="non-terminal residue" evidence="15">
    <location>
        <position position="1"/>
    </location>
</feature>
<dbReference type="Proteomes" id="UP000250572">
    <property type="component" value="Unassembled WGS sequence"/>
</dbReference>
<dbReference type="AlphaFoldDB" id="A0A315VU48"/>
<reference evidence="15 16" key="1">
    <citation type="journal article" date="2018" name="G3 (Bethesda)">
        <title>A High-Quality Reference Genome for the Invasive Mosquitofish Gambusia affinis Using a Chicago Library.</title>
        <authorList>
            <person name="Hoffberg S.L."/>
            <person name="Troendle N.J."/>
            <person name="Glenn T.C."/>
            <person name="Mahmud O."/>
            <person name="Louha S."/>
            <person name="Chalopin D."/>
            <person name="Bennetzen J.L."/>
            <person name="Mauricio R."/>
        </authorList>
    </citation>
    <scope>NUCLEOTIDE SEQUENCE [LARGE SCALE GENOMIC DNA]</scope>
    <source>
        <strain evidence="15">NE01/NJP1002.9</strain>
        <tissue evidence="15">Muscle</tissue>
    </source>
</reference>
<evidence type="ECO:0000256" key="14">
    <source>
        <dbReference type="SAM" id="Phobius"/>
    </source>
</evidence>
<organism evidence="15 16">
    <name type="scientific">Gambusia affinis</name>
    <name type="common">Western mosquitofish</name>
    <name type="synonym">Heterandria affinis</name>
    <dbReference type="NCBI Taxonomy" id="33528"/>
    <lineage>
        <taxon>Eukaryota</taxon>
        <taxon>Metazoa</taxon>
        <taxon>Chordata</taxon>
        <taxon>Craniata</taxon>
        <taxon>Vertebrata</taxon>
        <taxon>Euteleostomi</taxon>
        <taxon>Actinopterygii</taxon>
        <taxon>Neopterygii</taxon>
        <taxon>Teleostei</taxon>
        <taxon>Neoteleostei</taxon>
        <taxon>Acanthomorphata</taxon>
        <taxon>Ovalentaria</taxon>
        <taxon>Atherinomorphae</taxon>
        <taxon>Cyprinodontiformes</taxon>
        <taxon>Poeciliidae</taxon>
        <taxon>Poeciliinae</taxon>
        <taxon>Gambusia</taxon>
    </lineage>
</organism>
<dbReference type="STRING" id="33528.ENSGAFP00000011788"/>
<evidence type="ECO:0000256" key="6">
    <source>
        <dbReference type="ARBA" id="ARBA00022847"/>
    </source>
</evidence>
<proteinExistence type="inferred from homology"/>
<keyword evidence="7 14" id="KW-1133">Transmembrane helix</keyword>
<feature type="non-terminal residue" evidence="15">
    <location>
        <position position="137"/>
    </location>
</feature>
<evidence type="ECO:0000256" key="1">
    <source>
        <dbReference type="ARBA" id="ARBA00004651"/>
    </source>
</evidence>
<dbReference type="PROSITE" id="PS50283">
    <property type="entry name" value="NA_SOLUT_SYMP_3"/>
    <property type="match status" value="1"/>
</dbReference>
<comment type="subcellular location">
    <subcellularLocation>
        <location evidence="1">Cell membrane</location>
        <topology evidence="1">Multi-pass membrane protein</topology>
    </subcellularLocation>
</comment>
<dbReference type="GO" id="GO:0005412">
    <property type="term" value="F:D-glucose:sodium symporter activity"/>
    <property type="evidence" value="ECO:0007669"/>
    <property type="project" value="TreeGrafter"/>
</dbReference>
<feature type="transmembrane region" description="Helical" evidence="14">
    <location>
        <begin position="69"/>
        <end position="91"/>
    </location>
</feature>
<evidence type="ECO:0000256" key="10">
    <source>
        <dbReference type="ARBA" id="ARBA00023136"/>
    </source>
</evidence>
<dbReference type="GO" id="GO:0005886">
    <property type="term" value="C:plasma membrane"/>
    <property type="evidence" value="ECO:0007669"/>
    <property type="project" value="UniProtKB-SubCell"/>
</dbReference>
<keyword evidence="5 14" id="KW-0812">Transmembrane</keyword>
<evidence type="ECO:0000256" key="3">
    <source>
        <dbReference type="ARBA" id="ARBA00022448"/>
    </source>
</evidence>
<dbReference type="PANTHER" id="PTHR11819:SF151">
    <property type="entry name" value="SODIUM_GLUCOSE COTRANSPORTER 1"/>
    <property type="match status" value="1"/>
</dbReference>
<feature type="transmembrane region" description="Helical" evidence="14">
    <location>
        <begin position="28"/>
        <end position="49"/>
    </location>
</feature>
<dbReference type="InterPro" id="IPR038377">
    <property type="entry name" value="Na/Glc_symporter_sf"/>
</dbReference>